<dbReference type="PANTHER" id="PTHR28006">
    <property type="entry name" value="MONOPOLIN COMPLEX SUBUNIT CSM1"/>
    <property type="match status" value="1"/>
</dbReference>
<feature type="region of interest" description="Disordered" evidence="1">
    <location>
        <begin position="150"/>
        <end position="174"/>
    </location>
</feature>
<dbReference type="CDD" id="cd23787">
    <property type="entry name" value="RWD_CSM1"/>
    <property type="match status" value="1"/>
</dbReference>
<dbReference type="PANTHER" id="PTHR28006:SF1">
    <property type="entry name" value="MONOPOLIN COMPLEX SUBUNIT CSM1"/>
    <property type="match status" value="1"/>
</dbReference>
<dbReference type="InterPro" id="IPR040349">
    <property type="entry name" value="Csm1/Pcs1"/>
</dbReference>
<gene>
    <name evidence="2" type="ORF">IL334_006232</name>
</gene>
<dbReference type="EMBL" id="CP141888">
    <property type="protein sequence ID" value="WRT69248.1"/>
    <property type="molecule type" value="Genomic_DNA"/>
</dbReference>
<organism evidence="2 3">
    <name type="scientific">Kwoniella shivajii</name>
    <dbReference type="NCBI Taxonomy" id="564305"/>
    <lineage>
        <taxon>Eukaryota</taxon>
        <taxon>Fungi</taxon>
        <taxon>Dikarya</taxon>
        <taxon>Basidiomycota</taxon>
        <taxon>Agaricomycotina</taxon>
        <taxon>Tremellomycetes</taxon>
        <taxon>Tremellales</taxon>
        <taxon>Cryptococcaceae</taxon>
        <taxon>Kwoniella</taxon>
    </lineage>
</organism>
<reference evidence="2 3" key="1">
    <citation type="submission" date="2024-01" db="EMBL/GenBank/DDBJ databases">
        <title>Comparative genomics of Cryptococcus and Kwoniella reveals pathogenesis evolution and contrasting modes of karyotype evolution via chromosome fusion or intercentromeric recombination.</title>
        <authorList>
            <person name="Coelho M.A."/>
            <person name="David-Palma M."/>
            <person name="Shea T."/>
            <person name="Bowers K."/>
            <person name="McGinley-Smith S."/>
            <person name="Mohammad A.W."/>
            <person name="Gnirke A."/>
            <person name="Yurkov A.M."/>
            <person name="Nowrousian M."/>
            <person name="Sun S."/>
            <person name="Cuomo C.A."/>
            <person name="Heitman J."/>
        </authorList>
    </citation>
    <scope>NUCLEOTIDE SEQUENCE [LARGE SCALE GENOMIC DNA]</scope>
    <source>
        <strain evidence="2">CBS 11374</strain>
    </source>
</reference>
<accession>A0ABZ1D5D0</accession>
<dbReference type="InterPro" id="IPR038608">
    <property type="entry name" value="Csm1/Pcs1_C_sf"/>
</dbReference>
<dbReference type="RefSeq" id="XP_062793987.1">
    <property type="nucleotide sequence ID" value="XM_062937936.1"/>
</dbReference>
<evidence type="ECO:0008006" key="4">
    <source>
        <dbReference type="Google" id="ProtNLM"/>
    </source>
</evidence>
<dbReference type="GeneID" id="87958362"/>
<proteinExistence type="predicted"/>
<name>A0ABZ1D5D0_9TREE</name>
<feature type="region of interest" description="Disordered" evidence="1">
    <location>
        <begin position="187"/>
        <end position="241"/>
    </location>
</feature>
<dbReference type="Proteomes" id="UP001329825">
    <property type="component" value="Chromosome 8"/>
</dbReference>
<feature type="region of interest" description="Disordered" evidence="1">
    <location>
        <begin position="1"/>
        <end position="78"/>
    </location>
</feature>
<feature type="compositionally biased region" description="Low complexity" evidence="1">
    <location>
        <begin position="50"/>
        <end position="65"/>
    </location>
</feature>
<feature type="compositionally biased region" description="Polar residues" evidence="1">
    <location>
        <begin position="229"/>
        <end position="241"/>
    </location>
</feature>
<evidence type="ECO:0000256" key="1">
    <source>
        <dbReference type="SAM" id="MobiDB-lite"/>
    </source>
</evidence>
<evidence type="ECO:0000313" key="2">
    <source>
        <dbReference type="EMBL" id="WRT69248.1"/>
    </source>
</evidence>
<evidence type="ECO:0000313" key="3">
    <source>
        <dbReference type="Proteomes" id="UP001329825"/>
    </source>
</evidence>
<dbReference type="Gene3D" id="3.90.1150.80">
    <property type="match status" value="1"/>
</dbReference>
<feature type="compositionally biased region" description="Basic and acidic residues" evidence="1">
    <location>
        <begin position="187"/>
        <end position="214"/>
    </location>
</feature>
<feature type="compositionally biased region" description="Low complexity" evidence="1">
    <location>
        <begin position="215"/>
        <end position="228"/>
    </location>
</feature>
<protein>
    <recommendedName>
        <fullName evidence="4">Monopolin complex subunit Csm1/Pcs1 C-terminal domain-containing protein</fullName>
    </recommendedName>
</protein>
<keyword evidence="3" id="KW-1185">Reference proteome</keyword>
<sequence>MAAPSISKHVKKVGKENAPPPRTKKISTGDDVDDLGGSSADEDIPRKSSKPLSKVSSSSKALQSLNGEEDDSRSLSDLRKKLAVVTSERDRYRTQRDTFSSQFEELTKTRSDSEGLFEKYKQKVDLQSKAQNDIIATQTALTEKLQTKVQSLEKALSSKDGIPSAGGPFDGKLDPKEVKALKEEMSKLKQENKSKDDKIAELQREHKAEVEHSRSLLQSQSSLKNSTSAPTQSSSIVSTTPEEAAKDAASLALYEDLTLLNIANVKIKPAKVGKDETFNCVMAVNGQSLNFKLRCYTEIDKSLPQPYVKTVHYTPELLQHESDSFVKKLDYFSSEFVVPREQLGGFLLELRAKIGGEDDE</sequence>